<evidence type="ECO:0000259" key="1">
    <source>
        <dbReference type="Pfam" id="PF00501"/>
    </source>
</evidence>
<proteinExistence type="predicted"/>
<dbReference type="Gene3D" id="3.40.50.12780">
    <property type="entry name" value="N-terminal domain of ligase-like"/>
    <property type="match status" value="1"/>
</dbReference>
<protein>
    <submittedName>
        <fullName evidence="2">AMP-binding protein</fullName>
    </submittedName>
</protein>
<sequence length="356" mass="39174">MRSKQAMRAYCLLHPLLSPQRLTAMMRFNEFAAHCVQSNLRQANDWAGERVGKADWRSGSQSLRPDPKVEPVPNNAVEPTAPMAALWLAGVVHGAAAHRRRSAASVSTHFDITSPAGGARDVRRRERMRLHDFLDYQARERGDAEFATQGNRRFTYREALAATHQLANAFVSTGLQIGDRIAVLSKNSIEFVLLYFAASKAGVVPVPLNYRLAPDEWRYIVNDAGARMLLVEEGFLEAVDTIRPALPTVERFVALGDAGAAGWEAYHPWVTVQPITPPARLIMDDQALYQLYTSGTTGHPKGAVLTHRAVTTHLMQFGCACPIQPGERLLLVVPLFHASGANAVAFQSVYWGRAPG</sequence>
<dbReference type="Proteomes" id="UP000712673">
    <property type="component" value="Unassembled WGS sequence"/>
</dbReference>
<dbReference type="EMBL" id="VGLS01000737">
    <property type="protein sequence ID" value="MBM3225954.1"/>
    <property type="molecule type" value="Genomic_DNA"/>
</dbReference>
<dbReference type="AlphaFoldDB" id="A0A937W5S8"/>
<accession>A0A937W5S8</accession>
<reference evidence="2" key="1">
    <citation type="submission" date="2019-03" db="EMBL/GenBank/DDBJ databases">
        <title>Lake Tanganyika Metagenome-Assembled Genomes (MAGs).</title>
        <authorList>
            <person name="Tran P."/>
        </authorList>
    </citation>
    <scope>NUCLEOTIDE SEQUENCE</scope>
    <source>
        <strain evidence="2">K_DeepCast_65m_m2_066</strain>
    </source>
</reference>
<dbReference type="InterPro" id="IPR042099">
    <property type="entry name" value="ANL_N_sf"/>
</dbReference>
<feature type="domain" description="AMP-dependent synthetase/ligase" evidence="1">
    <location>
        <begin position="135"/>
        <end position="352"/>
    </location>
</feature>
<dbReference type="SUPFAM" id="SSF56801">
    <property type="entry name" value="Acetyl-CoA synthetase-like"/>
    <property type="match status" value="1"/>
</dbReference>
<dbReference type="PANTHER" id="PTHR43767:SF1">
    <property type="entry name" value="NONRIBOSOMAL PEPTIDE SYNTHASE PES1 (EUROFUNG)-RELATED"/>
    <property type="match status" value="1"/>
</dbReference>
<dbReference type="InterPro" id="IPR050237">
    <property type="entry name" value="ATP-dep_AMP-bd_enzyme"/>
</dbReference>
<evidence type="ECO:0000313" key="2">
    <source>
        <dbReference type="EMBL" id="MBM3225954.1"/>
    </source>
</evidence>
<organism evidence="2 3">
    <name type="scientific">Tectimicrobiota bacterium</name>
    <dbReference type="NCBI Taxonomy" id="2528274"/>
    <lineage>
        <taxon>Bacteria</taxon>
        <taxon>Pseudomonadati</taxon>
        <taxon>Nitrospinota/Tectimicrobiota group</taxon>
        <taxon>Candidatus Tectimicrobiota</taxon>
    </lineage>
</organism>
<dbReference type="PANTHER" id="PTHR43767">
    <property type="entry name" value="LONG-CHAIN-FATTY-ACID--COA LIGASE"/>
    <property type="match status" value="1"/>
</dbReference>
<comment type="caution">
    <text evidence="2">The sequence shown here is derived from an EMBL/GenBank/DDBJ whole genome shotgun (WGS) entry which is preliminary data.</text>
</comment>
<dbReference type="InterPro" id="IPR000873">
    <property type="entry name" value="AMP-dep_synth/lig_dom"/>
</dbReference>
<evidence type="ECO:0000313" key="3">
    <source>
        <dbReference type="Proteomes" id="UP000712673"/>
    </source>
</evidence>
<gene>
    <name evidence="2" type="ORF">FJZ47_19455</name>
</gene>
<name>A0A937W5S8_UNCTE</name>
<dbReference type="Pfam" id="PF00501">
    <property type="entry name" value="AMP-binding"/>
    <property type="match status" value="1"/>
</dbReference>